<dbReference type="PROSITE" id="PS00086">
    <property type="entry name" value="CYTOCHROME_P450"/>
    <property type="match status" value="1"/>
</dbReference>
<feature type="binding site" description="axial binding residue" evidence="9">
    <location>
        <position position="494"/>
    </location>
    <ligand>
        <name>heme</name>
        <dbReference type="ChEBI" id="CHEBI:30413"/>
    </ligand>
    <ligandPart>
        <name>Fe</name>
        <dbReference type="ChEBI" id="CHEBI:18248"/>
    </ligandPart>
</feature>
<evidence type="ECO:0000256" key="11">
    <source>
        <dbReference type="SAM" id="Phobius"/>
    </source>
</evidence>
<evidence type="ECO:0000256" key="4">
    <source>
        <dbReference type="ARBA" id="ARBA00022617"/>
    </source>
</evidence>
<dbReference type="GO" id="GO:0020037">
    <property type="term" value="F:heme binding"/>
    <property type="evidence" value="ECO:0007669"/>
    <property type="project" value="InterPro"/>
</dbReference>
<dbReference type="PANTHER" id="PTHR24305">
    <property type="entry name" value="CYTOCHROME P450"/>
    <property type="match status" value="1"/>
</dbReference>
<dbReference type="GO" id="GO:0004497">
    <property type="term" value="F:monooxygenase activity"/>
    <property type="evidence" value="ECO:0007669"/>
    <property type="project" value="UniProtKB-KW"/>
</dbReference>
<dbReference type="PRINTS" id="PR00465">
    <property type="entry name" value="EP450IV"/>
</dbReference>
<dbReference type="AlphaFoldDB" id="A0A1Y2BMT4"/>
<dbReference type="InterPro" id="IPR017972">
    <property type="entry name" value="Cyt_P450_CS"/>
</dbReference>
<evidence type="ECO:0000256" key="10">
    <source>
        <dbReference type="RuleBase" id="RU000461"/>
    </source>
</evidence>
<evidence type="ECO:0000256" key="9">
    <source>
        <dbReference type="PIRSR" id="PIRSR602403-1"/>
    </source>
</evidence>
<organism evidence="12 13">
    <name type="scientific">Naematelia encephala</name>
    <dbReference type="NCBI Taxonomy" id="71784"/>
    <lineage>
        <taxon>Eukaryota</taxon>
        <taxon>Fungi</taxon>
        <taxon>Dikarya</taxon>
        <taxon>Basidiomycota</taxon>
        <taxon>Agaricomycotina</taxon>
        <taxon>Tremellomycetes</taxon>
        <taxon>Tremellales</taxon>
        <taxon>Naemateliaceae</taxon>
        <taxon>Naematelia</taxon>
    </lineage>
</organism>
<accession>A0A1Y2BMT4</accession>
<keyword evidence="8 10" id="KW-0503">Monooxygenase</keyword>
<evidence type="ECO:0000256" key="7">
    <source>
        <dbReference type="ARBA" id="ARBA00023004"/>
    </source>
</evidence>
<evidence type="ECO:0000256" key="5">
    <source>
        <dbReference type="ARBA" id="ARBA00022723"/>
    </source>
</evidence>
<sequence>MTMMKLSLSQLTNVIHNVSWSCIWLYNLSVICMGLVVIIASIVWREWTIAHYNLQGPPSTHWFYGNLQALLNAPTGTLQARWISEYGPVFAFTSIFRRPEIMITDPHTIGYIYNHPERFDRAISAKKILRYLTGHSVIAVDEPDHRRMRKAILPSFAPAHIKELMPIFFQKTYELKDRLLDRLSDDRAEVDATKYISETTVDIVGLGGFSYDFEALSSEGNELLQAWTKLRDGIMTRNWVSMLQFAGVPGANWFGYFTKRQKGARAARDAMFSVGERLVQEKKRLVLAETRGEIKKVDVQGMDLLTVLVRANMASDVRSEQHLSDDELISQIPLFLLAGNATTTMALTWSLVVLAKNAQIQDELRADCMSLANEQPSLDQLNSLPYLEAFIRELLRVYPSTPAQVRVVTKDEVLPLSTPVRSREGRMMDVVHVKKGTGLTLALFNVHMSTELFGPDAAEFRPERWLDPGMNEKVKKIPGMWANLLTFGGGDRSCIGFRFAIAEMKAVLFTLIRHMAFEETEEKPEVVRVGGLGISRPVIPGRDDIPIVIRRLA</sequence>
<comment type="cofactor">
    <cofactor evidence="1 9">
        <name>heme</name>
        <dbReference type="ChEBI" id="CHEBI:30413"/>
    </cofactor>
</comment>
<evidence type="ECO:0000256" key="8">
    <source>
        <dbReference type="ARBA" id="ARBA00023033"/>
    </source>
</evidence>
<name>A0A1Y2BMT4_9TREE</name>
<dbReference type="Gene3D" id="1.10.630.10">
    <property type="entry name" value="Cytochrome P450"/>
    <property type="match status" value="1"/>
</dbReference>
<dbReference type="InParanoid" id="A0A1Y2BMT4"/>
<dbReference type="PANTHER" id="PTHR24305:SF166">
    <property type="entry name" value="CYTOCHROME P450 12A4, MITOCHONDRIAL-RELATED"/>
    <property type="match status" value="1"/>
</dbReference>
<evidence type="ECO:0000256" key="6">
    <source>
        <dbReference type="ARBA" id="ARBA00023002"/>
    </source>
</evidence>
<keyword evidence="4 9" id="KW-0349">Heme</keyword>
<evidence type="ECO:0000256" key="2">
    <source>
        <dbReference type="ARBA" id="ARBA00005179"/>
    </source>
</evidence>
<evidence type="ECO:0000256" key="3">
    <source>
        <dbReference type="ARBA" id="ARBA00010617"/>
    </source>
</evidence>
<dbReference type="OrthoDB" id="1470350at2759"/>
<dbReference type="InterPro" id="IPR050121">
    <property type="entry name" value="Cytochrome_P450_monoxygenase"/>
</dbReference>
<keyword evidence="7 9" id="KW-0408">Iron</keyword>
<comment type="caution">
    <text evidence="12">The sequence shown here is derived from an EMBL/GenBank/DDBJ whole genome shotgun (WGS) entry which is preliminary data.</text>
</comment>
<dbReference type="InterPro" id="IPR002403">
    <property type="entry name" value="Cyt_P450_E_grp-IV"/>
</dbReference>
<dbReference type="GO" id="GO:0005506">
    <property type="term" value="F:iron ion binding"/>
    <property type="evidence" value="ECO:0007669"/>
    <property type="project" value="InterPro"/>
</dbReference>
<proteinExistence type="inferred from homology"/>
<reference evidence="12 13" key="1">
    <citation type="submission" date="2016-07" db="EMBL/GenBank/DDBJ databases">
        <title>Pervasive Adenine N6-methylation of Active Genes in Fungi.</title>
        <authorList>
            <consortium name="DOE Joint Genome Institute"/>
            <person name="Mondo S.J."/>
            <person name="Dannebaum R.O."/>
            <person name="Kuo R.C."/>
            <person name="Labutti K."/>
            <person name="Haridas S."/>
            <person name="Kuo A."/>
            <person name="Salamov A."/>
            <person name="Ahrendt S.R."/>
            <person name="Lipzen A."/>
            <person name="Sullivan W."/>
            <person name="Andreopoulos W.B."/>
            <person name="Clum A."/>
            <person name="Lindquist E."/>
            <person name="Daum C."/>
            <person name="Ramamoorthy G.K."/>
            <person name="Gryganskyi A."/>
            <person name="Culley D."/>
            <person name="Magnuson J.K."/>
            <person name="James T.Y."/>
            <person name="O'Malley M.A."/>
            <person name="Stajich J.E."/>
            <person name="Spatafora J.W."/>
            <person name="Visel A."/>
            <person name="Grigoriev I.V."/>
        </authorList>
    </citation>
    <scope>NUCLEOTIDE SEQUENCE [LARGE SCALE GENOMIC DNA]</scope>
    <source>
        <strain evidence="12 13">68-887.2</strain>
    </source>
</reference>
<evidence type="ECO:0000313" key="12">
    <source>
        <dbReference type="EMBL" id="ORY35907.1"/>
    </source>
</evidence>
<keyword evidence="11" id="KW-0472">Membrane</keyword>
<gene>
    <name evidence="12" type="ORF">BCR39DRAFT_512990</name>
</gene>
<evidence type="ECO:0000256" key="1">
    <source>
        <dbReference type="ARBA" id="ARBA00001971"/>
    </source>
</evidence>
<dbReference type="STRING" id="71784.A0A1Y2BMT4"/>
<keyword evidence="6 10" id="KW-0560">Oxidoreductase</keyword>
<keyword evidence="13" id="KW-1185">Reference proteome</keyword>
<keyword evidence="5 9" id="KW-0479">Metal-binding</keyword>
<dbReference type="SUPFAM" id="SSF48264">
    <property type="entry name" value="Cytochrome P450"/>
    <property type="match status" value="1"/>
</dbReference>
<comment type="pathway">
    <text evidence="2">Secondary metabolite biosynthesis.</text>
</comment>
<keyword evidence="11" id="KW-1133">Transmembrane helix</keyword>
<dbReference type="EMBL" id="MCFC01000001">
    <property type="protein sequence ID" value="ORY35907.1"/>
    <property type="molecule type" value="Genomic_DNA"/>
</dbReference>
<dbReference type="Proteomes" id="UP000193986">
    <property type="component" value="Unassembled WGS sequence"/>
</dbReference>
<evidence type="ECO:0000313" key="13">
    <source>
        <dbReference type="Proteomes" id="UP000193986"/>
    </source>
</evidence>
<dbReference type="InterPro" id="IPR001128">
    <property type="entry name" value="Cyt_P450"/>
</dbReference>
<comment type="similarity">
    <text evidence="3 10">Belongs to the cytochrome P450 family.</text>
</comment>
<dbReference type="GO" id="GO:0016705">
    <property type="term" value="F:oxidoreductase activity, acting on paired donors, with incorporation or reduction of molecular oxygen"/>
    <property type="evidence" value="ECO:0007669"/>
    <property type="project" value="InterPro"/>
</dbReference>
<dbReference type="Pfam" id="PF00067">
    <property type="entry name" value="p450"/>
    <property type="match status" value="1"/>
</dbReference>
<dbReference type="PRINTS" id="PR00385">
    <property type="entry name" value="P450"/>
</dbReference>
<protein>
    <submittedName>
        <fullName evidence="12">Putative cytochrome P450</fullName>
    </submittedName>
</protein>
<dbReference type="InterPro" id="IPR036396">
    <property type="entry name" value="Cyt_P450_sf"/>
</dbReference>
<keyword evidence="11" id="KW-0812">Transmembrane</keyword>
<feature type="transmembrane region" description="Helical" evidence="11">
    <location>
        <begin position="21"/>
        <end position="44"/>
    </location>
</feature>